<dbReference type="Gene3D" id="3.40.718.10">
    <property type="entry name" value="Isopropylmalate Dehydrogenase"/>
    <property type="match status" value="1"/>
</dbReference>
<dbReference type="EC" id="1.1.1.262" evidence="4"/>
<evidence type="ECO:0000313" key="5">
    <source>
        <dbReference type="Proteomes" id="UP001168642"/>
    </source>
</evidence>
<dbReference type="PANTHER" id="PTHR30004">
    <property type="entry name" value="4-HYDROXYTHREONINE-4-PHOSPHATE DEHYDROGENASE"/>
    <property type="match status" value="1"/>
</dbReference>
<organism evidence="4 5">
    <name type="scientific">Wenyingzhuangia gilva</name>
    <dbReference type="NCBI Taxonomy" id="3057677"/>
    <lineage>
        <taxon>Bacteria</taxon>
        <taxon>Pseudomonadati</taxon>
        <taxon>Bacteroidota</taxon>
        <taxon>Flavobacteriia</taxon>
        <taxon>Flavobacteriales</taxon>
        <taxon>Flavobacteriaceae</taxon>
        <taxon>Wenyingzhuangia</taxon>
    </lineage>
</organism>
<sequence>MSDNRIIRVGISVGDLNGVGIELILKTFEDKRVYDLCTPVVYASDKVMSFYKKQLKFNYPINFIADAQGIEEGRLNVIKVWDEVVELQPGIPTQVSGQKAFESLAAATEAINKEEIDVLLTAPISKDNIQSEEFSFPGHTEYLESKIDGESLMILMSKDIKVGLVTGHIPVSQVSEALNKELICKKIDIMYQSLMQDFGVSKPRIAVLGLNPHCGDHGVIGKEDDELIRPILEEYQEKGQLVYGPYAADGFFGNQSYQKFDGVISMYHDQGLVGFKAISFGEGVNFTAGLAKVRVSPDHGTAFDVAGKGMANTSSFQEALYKGISIIKKRKEYEKLTANSLKTKK</sequence>
<reference evidence="4" key="1">
    <citation type="submission" date="2023-07" db="EMBL/GenBank/DDBJ databases">
        <title>Wenyingzhuangia sp. chi5 genome sequencing and assembly.</title>
        <authorList>
            <person name="Park S."/>
        </authorList>
    </citation>
    <scope>NUCLEOTIDE SEQUENCE</scope>
    <source>
        <strain evidence="4">Chi5</strain>
    </source>
</reference>
<dbReference type="PANTHER" id="PTHR30004:SF6">
    <property type="entry name" value="D-THREONATE 4-PHOSPHATE DEHYDROGENASE"/>
    <property type="match status" value="1"/>
</dbReference>
<proteinExistence type="predicted"/>
<evidence type="ECO:0000256" key="2">
    <source>
        <dbReference type="ARBA" id="ARBA00023002"/>
    </source>
</evidence>
<keyword evidence="1" id="KW-0479">Metal-binding</keyword>
<dbReference type="Pfam" id="PF04166">
    <property type="entry name" value="PdxA"/>
    <property type="match status" value="1"/>
</dbReference>
<name>A0ABT8VTV9_9FLAO</name>
<keyword evidence="3" id="KW-0520">NAD</keyword>
<dbReference type="GO" id="GO:0050570">
    <property type="term" value="F:4-hydroxythreonine-4-phosphate dehydrogenase activity"/>
    <property type="evidence" value="ECO:0007669"/>
    <property type="project" value="UniProtKB-EC"/>
</dbReference>
<dbReference type="NCBIfam" id="TIGR00557">
    <property type="entry name" value="pdxA"/>
    <property type="match status" value="1"/>
</dbReference>
<evidence type="ECO:0000256" key="1">
    <source>
        <dbReference type="ARBA" id="ARBA00022723"/>
    </source>
</evidence>
<keyword evidence="2 4" id="KW-0560">Oxidoreductase</keyword>
<dbReference type="EMBL" id="JAUMIT010000005">
    <property type="protein sequence ID" value="MDO3695418.1"/>
    <property type="molecule type" value="Genomic_DNA"/>
</dbReference>
<protein>
    <submittedName>
        <fullName evidence="4">4-hydroxythreonine-4-phosphate dehydrogenase PdxA</fullName>
        <ecNumber evidence="4">1.1.1.262</ecNumber>
    </submittedName>
</protein>
<accession>A0ABT8VTV9</accession>
<dbReference type="InterPro" id="IPR005255">
    <property type="entry name" value="PdxA_fam"/>
</dbReference>
<dbReference type="Proteomes" id="UP001168642">
    <property type="component" value="Unassembled WGS sequence"/>
</dbReference>
<keyword evidence="5" id="KW-1185">Reference proteome</keyword>
<dbReference type="RefSeq" id="WP_302884680.1">
    <property type="nucleotide sequence ID" value="NZ_JAUMIT010000005.1"/>
</dbReference>
<evidence type="ECO:0000256" key="3">
    <source>
        <dbReference type="ARBA" id="ARBA00023027"/>
    </source>
</evidence>
<dbReference type="SUPFAM" id="SSF53659">
    <property type="entry name" value="Isocitrate/Isopropylmalate dehydrogenase-like"/>
    <property type="match status" value="1"/>
</dbReference>
<evidence type="ECO:0000313" key="4">
    <source>
        <dbReference type="EMBL" id="MDO3695418.1"/>
    </source>
</evidence>
<comment type="caution">
    <text evidence="4">The sequence shown here is derived from an EMBL/GenBank/DDBJ whole genome shotgun (WGS) entry which is preliminary data.</text>
</comment>
<gene>
    <name evidence="4" type="primary">pdxA</name>
    <name evidence="4" type="ORF">QVZ41_11265</name>
</gene>